<organism evidence="5 6">
    <name type="scientific">Tetradesmus obliquus</name>
    <name type="common">Green alga</name>
    <name type="synonym">Acutodesmus obliquus</name>
    <dbReference type="NCBI Taxonomy" id="3088"/>
    <lineage>
        <taxon>Eukaryota</taxon>
        <taxon>Viridiplantae</taxon>
        <taxon>Chlorophyta</taxon>
        <taxon>core chlorophytes</taxon>
        <taxon>Chlorophyceae</taxon>
        <taxon>CS clade</taxon>
        <taxon>Sphaeropleales</taxon>
        <taxon>Scenedesmaceae</taxon>
        <taxon>Tetradesmus</taxon>
    </lineage>
</organism>
<dbReference type="GO" id="GO:0005886">
    <property type="term" value="C:plasma membrane"/>
    <property type="evidence" value="ECO:0007669"/>
    <property type="project" value="TreeGrafter"/>
</dbReference>
<gene>
    <name evidence="5" type="ORF">BQ4739_LOCUS18142</name>
</gene>
<feature type="compositionally biased region" description="Low complexity" evidence="2">
    <location>
        <begin position="470"/>
        <end position="479"/>
    </location>
</feature>
<evidence type="ECO:0000256" key="3">
    <source>
        <dbReference type="SAM" id="Phobius"/>
    </source>
</evidence>
<dbReference type="PANTHER" id="PTHR12286:SF5">
    <property type="entry name" value="SACCHAROPINE DEHYDROGENASE-LIKE OXIDOREDUCTASE"/>
    <property type="match status" value="1"/>
</dbReference>
<feature type="domain" description="Saccharopine dehydrogenase NADP binding" evidence="4">
    <location>
        <begin position="10"/>
        <end position="140"/>
    </location>
</feature>
<dbReference type="Pfam" id="PF03435">
    <property type="entry name" value="Sacchrp_dh_NADP"/>
    <property type="match status" value="1"/>
</dbReference>
<reference evidence="5 6" key="1">
    <citation type="submission" date="2016-10" db="EMBL/GenBank/DDBJ databases">
        <authorList>
            <person name="Cai Z."/>
        </authorList>
    </citation>
    <scope>NUCLEOTIDE SEQUENCE [LARGE SCALE GENOMIC DNA]</scope>
</reference>
<accession>A0A383WKP3</accession>
<dbReference type="GO" id="GO:0005739">
    <property type="term" value="C:mitochondrion"/>
    <property type="evidence" value="ECO:0007669"/>
    <property type="project" value="TreeGrafter"/>
</dbReference>
<proteinExistence type="inferred from homology"/>
<evidence type="ECO:0000313" key="6">
    <source>
        <dbReference type="Proteomes" id="UP000256970"/>
    </source>
</evidence>
<keyword evidence="3" id="KW-0812">Transmembrane</keyword>
<dbReference type="Gene3D" id="3.40.50.720">
    <property type="entry name" value="NAD(P)-binding Rossmann-like Domain"/>
    <property type="match status" value="1"/>
</dbReference>
<keyword evidence="6" id="KW-1185">Reference proteome</keyword>
<dbReference type="InterPro" id="IPR036291">
    <property type="entry name" value="NAD(P)-bd_dom_sf"/>
</dbReference>
<evidence type="ECO:0000256" key="2">
    <source>
        <dbReference type="SAM" id="MobiDB-lite"/>
    </source>
</evidence>
<dbReference type="Proteomes" id="UP000256970">
    <property type="component" value="Unassembled WGS sequence"/>
</dbReference>
<dbReference type="SUPFAM" id="SSF51735">
    <property type="entry name" value="NAD(P)-binding Rossmann-fold domains"/>
    <property type="match status" value="1"/>
</dbReference>
<feature type="region of interest" description="Disordered" evidence="2">
    <location>
        <begin position="468"/>
        <end position="489"/>
    </location>
</feature>
<dbReference type="GO" id="GO:0005811">
    <property type="term" value="C:lipid droplet"/>
    <property type="evidence" value="ECO:0007669"/>
    <property type="project" value="TreeGrafter"/>
</dbReference>
<dbReference type="InterPro" id="IPR051276">
    <property type="entry name" value="Saccharopine_DH-like_oxidrdct"/>
</dbReference>
<dbReference type="InterPro" id="IPR005097">
    <property type="entry name" value="Sacchrp_dh_NADP-bd"/>
</dbReference>
<protein>
    <recommendedName>
        <fullName evidence="4">Saccharopine dehydrogenase NADP binding domain-containing protein</fullName>
    </recommendedName>
</protein>
<keyword evidence="3" id="KW-1133">Transmembrane helix</keyword>
<evidence type="ECO:0000256" key="1">
    <source>
        <dbReference type="ARBA" id="ARBA00038048"/>
    </source>
</evidence>
<dbReference type="GO" id="GO:0009247">
    <property type="term" value="P:glycolipid biosynthetic process"/>
    <property type="evidence" value="ECO:0007669"/>
    <property type="project" value="TreeGrafter"/>
</dbReference>
<evidence type="ECO:0000313" key="5">
    <source>
        <dbReference type="EMBL" id="SZX77803.1"/>
    </source>
</evidence>
<dbReference type="PANTHER" id="PTHR12286">
    <property type="entry name" value="SACCHAROPINE DEHYDROGENASE-LIKE OXIDOREDUCTASE"/>
    <property type="match status" value="1"/>
</dbReference>
<dbReference type="EMBL" id="FNXT01001295">
    <property type="protein sequence ID" value="SZX77803.1"/>
    <property type="molecule type" value="Genomic_DNA"/>
</dbReference>
<dbReference type="AlphaFoldDB" id="A0A383WKP3"/>
<comment type="similarity">
    <text evidence="1">Belongs to the saccharopine dehydrogenase family.</text>
</comment>
<name>A0A383WKP3_TETOB</name>
<keyword evidence="3" id="KW-0472">Membrane</keyword>
<feature type="transmembrane region" description="Helical" evidence="3">
    <location>
        <begin position="280"/>
        <end position="302"/>
    </location>
</feature>
<sequence>MAAATRPYQVVVWGATGFTGRLVCEHLVRDYQSKSIRWAMAGRNRAKLEEVKQALAQIDPACAAVPFVIADADDEASLARLAADTDVIIATAGPFAKYGSKVVAAAVEAGTHYCDITGELVWVKRMIAAHHEAAAAKGVKLVHCCGYDSTPFDLGVLLLADHARKQMGKALSQAFGLCVDARGGFSGGTIASGFNQAESEAPEEVGRFMSDKYYLWPKDKQRGSDKPPGLLPEWNEYAKTWMGPFVMEAINSRIVQRSSLLNGLYGPDFKYREAMAPGGLLGAAAMSGMMAGIGAMFALAPLRNLAKKRLPQPGEGPTRELMMGGYWKHTMVGLTQEEAGQAPQVIVAECADPARDPGYWGTARLVLEAGLCLALDSAACKAAGCADGGVLTPASAMGMVLVQRLRGAGIKFEVTQSPALGKQQQQQQVQVEAVAAGAGKQYAMGMVLVQRLRGAGIKFKVTQSPALGKQQQQQQQQQQVEAVATGAGK</sequence>
<evidence type="ECO:0000259" key="4">
    <source>
        <dbReference type="Pfam" id="PF03435"/>
    </source>
</evidence>